<feature type="domain" description="CFEM" evidence="16">
    <location>
        <begin position="26"/>
        <end position="87"/>
    </location>
</feature>
<reference evidence="18 19" key="1">
    <citation type="submission" date="2015-01" db="EMBL/GenBank/DDBJ databases">
        <title>The Genome Sequence of Capronia semiimmersa CBS27337.</title>
        <authorList>
            <consortium name="The Broad Institute Genomics Platform"/>
            <person name="Cuomo C."/>
            <person name="de Hoog S."/>
            <person name="Gorbushina A."/>
            <person name="Stielow B."/>
            <person name="Teixiera M."/>
            <person name="Abouelleil A."/>
            <person name="Chapman S.B."/>
            <person name="Priest M."/>
            <person name="Young S.K."/>
            <person name="Wortman J."/>
            <person name="Nusbaum C."/>
            <person name="Birren B."/>
        </authorList>
    </citation>
    <scope>NUCLEOTIDE SEQUENCE [LARGE SCALE GENOMIC DNA]</scope>
    <source>
        <strain evidence="18 19">CBS 27337</strain>
    </source>
</reference>
<name>A0A0D2CI78_9EURO</name>
<dbReference type="Proteomes" id="UP000054266">
    <property type="component" value="Unassembled WGS sequence"/>
</dbReference>
<feature type="signal peptide" evidence="15">
    <location>
        <begin position="1"/>
        <end position="17"/>
    </location>
</feature>
<dbReference type="PANTHER" id="PTHR33048:SF143">
    <property type="entry name" value="EXTRACELLULAR MEMBRANE PROTEIN CFEM DOMAIN-CONTAINING PROTEIN-RELATED"/>
    <property type="match status" value="1"/>
</dbReference>
<keyword evidence="6" id="KW-0325">Glycoprotein</keyword>
<evidence type="ECO:0000256" key="9">
    <source>
        <dbReference type="ARBA" id="ARBA00022989"/>
    </source>
</evidence>
<proteinExistence type="inferred from homology"/>
<evidence type="ECO:0000256" key="4">
    <source>
        <dbReference type="ARBA" id="ARBA00010031"/>
    </source>
</evidence>
<feature type="transmembrane region" description="Helical" evidence="14">
    <location>
        <begin position="173"/>
        <end position="198"/>
    </location>
</feature>
<keyword evidence="10 14" id="KW-0472">Membrane</keyword>
<dbReference type="InterPro" id="IPR049326">
    <property type="entry name" value="Rhodopsin_dom_fungi"/>
</dbReference>
<dbReference type="Pfam" id="PF05730">
    <property type="entry name" value="CFEM"/>
    <property type="match status" value="1"/>
</dbReference>
<comment type="subcellular location">
    <subcellularLocation>
        <location evidence="2">Membrane</location>
        <topology evidence="2">Lipid-anchor</topology>
        <topology evidence="2">GPI-anchor</topology>
    </subcellularLocation>
    <subcellularLocation>
        <location evidence="1">Membrane</location>
        <topology evidence="1">Multi-pass membrane protein</topology>
    </subcellularLocation>
    <subcellularLocation>
        <location evidence="3">Secreted</location>
    </subcellularLocation>
</comment>
<feature type="transmembrane region" description="Helical" evidence="14">
    <location>
        <begin position="99"/>
        <end position="118"/>
    </location>
</feature>
<keyword evidence="19" id="KW-1185">Reference proteome</keyword>
<organism evidence="18 19">
    <name type="scientific">Phialophora macrospora</name>
    <dbReference type="NCBI Taxonomy" id="1851006"/>
    <lineage>
        <taxon>Eukaryota</taxon>
        <taxon>Fungi</taxon>
        <taxon>Dikarya</taxon>
        <taxon>Ascomycota</taxon>
        <taxon>Pezizomycotina</taxon>
        <taxon>Eurotiomycetes</taxon>
        <taxon>Chaetothyriomycetidae</taxon>
        <taxon>Chaetothyriales</taxon>
        <taxon>Herpotrichiellaceae</taxon>
        <taxon>Phialophora</taxon>
    </lineage>
</organism>
<dbReference type="Pfam" id="PF20684">
    <property type="entry name" value="Fung_rhodopsin"/>
    <property type="match status" value="1"/>
</dbReference>
<evidence type="ECO:0000259" key="16">
    <source>
        <dbReference type="Pfam" id="PF05730"/>
    </source>
</evidence>
<keyword evidence="7 14" id="KW-0812">Transmembrane</keyword>
<accession>A0A0D2CI78</accession>
<dbReference type="GO" id="GO:0005576">
    <property type="term" value="C:extracellular region"/>
    <property type="evidence" value="ECO:0007669"/>
    <property type="project" value="UniProtKB-SubCell"/>
</dbReference>
<evidence type="ECO:0000259" key="17">
    <source>
        <dbReference type="Pfam" id="PF20684"/>
    </source>
</evidence>
<keyword evidence="9 14" id="KW-1133">Transmembrane helix</keyword>
<dbReference type="STRING" id="5601.A0A0D2CI78"/>
<evidence type="ECO:0000256" key="13">
    <source>
        <dbReference type="ARBA" id="ARBA00038359"/>
    </source>
</evidence>
<evidence type="ECO:0000256" key="3">
    <source>
        <dbReference type="ARBA" id="ARBA00004613"/>
    </source>
</evidence>
<keyword evidence="11" id="KW-1015">Disulfide bond</keyword>
<evidence type="ECO:0000256" key="5">
    <source>
        <dbReference type="ARBA" id="ARBA00022525"/>
    </source>
</evidence>
<evidence type="ECO:0000256" key="10">
    <source>
        <dbReference type="ARBA" id="ARBA00023136"/>
    </source>
</evidence>
<dbReference type="InterPro" id="IPR008427">
    <property type="entry name" value="Extracellular_membr_CFEM_dom"/>
</dbReference>
<feature type="transmembrane region" description="Helical" evidence="14">
    <location>
        <begin position="257"/>
        <end position="280"/>
    </location>
</feature>
<evidence type="ECO:0000256" key="6">
    <source>
        <dbReference type="ARBA" id="ARBA00022622"/>
    </source>
</evidence>
<dbReference type="AlphaFoldDB" id="A0A0D2CI78"/>
<evidence type="ECO:0000256" key="7">
    <source>
        <dbReference type="ARBA" id="ARBA00022692"/>
    </source>
</evidence>
<feature type="chain" id="PRO_5002255220" evidence="15">
    <location>
        <begin position="18"/>
        <end position="444"/>
    </location>
</feature>
<dbReference type="GO" id="GO:0098552">
    <property type="term" value="C:side of membrane"/>
    <property type="evidence" value="ECO:0007669"/>
    <property type="project" value="UniProtKB-KW"/>
</dbReference>
<keyword evidence="5" id="KW-0964">Secreted</keyword>
<sequence length="444" mass="48792">MALKGFVVAVLAVLVWGRLASSQALTLSDCAANCTSDITSRFSACKFGVQCFCTDPRLLDLGKQCWESNCTVREALTAENVTSISCNFPDRNRGPASSAVTFTSMAVALCLVSTRIVAMSPNFRLLWGWDDVIVGFATILMIGNAICNPVSRHYGYGRDTWRLPFEHTKTVEMIFYIGGVLYAVGVASTKVAFLVFYIKLFPSTTFRWVAFPLLVATLLHGLTFTFLFIFQCSPISYAWTQWDGTGQGKCLNFDLGAVMHAITNIVLDLLIFGLPIWQLWSLSLSRKKKVQVLSMFCVGFFVTLVSVLRLWSMTSLGDTWNPTWDFVPFGYWSDLELNVGIACICMPSLRVVLRRYFPTLGLASTHHDRSASRPGAGPDMMSAAAATTTAAGARSGTVTTLTQSSFAKASLNLKSIRLSTRQVKGDDASDQVELCDYNTVVEPK</sequence>
<keyword evidence="12" id="KW-0449">Lipoprotein</keyword>
<evidence type="ECO:0000256" key="8">
    <source>
        <dbReference type="ARBA" id="ARBA00022729"/>
    </source>
</evidence>
<evidence type="ECO:0000256" key="14">
    <source>
        <dbReference type="SAM" id="Phobius"/>
    </source>
</evidence>
<feature type="transmembrane region" description="Helical" evidence="14">
    <location>
        <begin position="125"/>
        <end position="146"/>
    </location>
</feature>
<gene>
    <name evidence="18" type="ORF">PV04_07215</name>
</gene>
<keyword evidence="8 15" id="KW-0732">Signal</keyword>
<evidence type="ECO:0000256" key="11">
    <source>
        <dbReference type="ARBA" id="ARBA00023157"/>
    </source>
</evidence>
<dbReference type="PANTHER" id="PTHR33048">
    <property type="entry name" value="PTH11-LIKE INTEGRAL MEMBRANE PROTEIN (AFU_ORTHOLOGUE AFUA_5G11245)"/>
    <property type="match status" value="1"/>
</dbReference>
<comment type="similarity">
    <text evidence="13">Belongs to the SAT4 family.</text>
</comment>
<protein>
    <submittedName>
        <fullName evidence="18">Uncharacterized protein</fullName>
    </submittedName>
</protein>
<feature type="domain" description="Rhodopsin" evidence="17">
    <location>
        <begin position="126"/>
        <end position="355"/>
    </location>
</feature>
<comment type="similarity">
    <text evidence="4">Belongs to the RBT5 family.</text>
</comment>
<evidence type="ECO:0000256" key="2">
    <source>
        <dbReference type="ARBA" id="ARBA00004589"/>
    </source>
</evidence>
<dbReference type="InterPro" id="IPR052337">
    <property type="entry name" value="SAT4-like"/>
</dbReference>
<evidence type="ECO:0000256" key="1">
    <source>
        <dbReference type="ARBA" id="ARBA00004141"/>
    </source>
</evidence>
<evidence type="ECO:0000256" key="15">
    <source>
        <dbReference type="SAM" id="SignalP"/>
    </source>
</evidence>
<feature type="transmembrane region" description="Helical" evidence="14">
    <location>
        <begin position="210"/>
        <end position="237"/>
    </location>
</feature>
<evidence type="ECO:0000313" key="19">
    <source>
        <dbReference type="Proteomes" id="UP000054266"/>
    </source>
</evidence>
<evidence type="ECO:0000256" key="12">
    <source>
        <dbReference type="ARBA" id="ARBA00023288"/>
    </source>
</evidence>
<keyword evidence="6" id="KW-0336">GPI-anchor</keyword>
<feature type="transmembrane region" description="Helical" evidence="14">
    <location>
        <begin position="292"/>
        <end position="311"/>
    </location>
</feature>
<dbReference type="HOGENOM" id="CLU_028200_6_3_1"/>
<dbReference type="EMBL" id="KN846960">
    <property type="protein sequence ID" value="KIW64911.1"/>
    <property type="molecule type" value="Genomic_DNA"/>
</dbReference>
<evidence type="ECO:0000313" key="18">
    <source>
        <dbReference type="EMBL" id="KIW64911.1"/>
    </source>
</evidence>